<evidence type="ECO:0000256" key="5">
    <source>
        <dbReference type="ARBA" id="ARBA00023136"/>
    </source>
</evidence>
<evidence type="ECO:0000313" key="8">
    <source>
        <dbReference type="Proteomes" id="UP000245430"/>
    </source>
</evidence>
<dbReference type="Proteomes" id="UP000245430">
    <property type="component" value="Unassembled WGS sequence"/>
</dbReference>
<feature type="transmembrane region" description="Helical" evidence="6">
    <location>
        <begin position="86"/>
        <end position="104"/>
    </location>
</feature>
<comment type="subcellular location">
    <subcellularLocation>
        <location evidence="1">Membrane</location>
        <topology evidence="1">Multi-pass membrane protein</topology>
    </subcellularLocation>
</comment>
<evidence type="ECO:0000256" key="2">
    <source>
        <dbReference type="ARBA" id="ARBA00007375"/>
    </source>
</evidence>
<dbReference type="AlphaFoldDB" id="A0A316DJ33"/>
<evidence type="ECO:0000256" key="3">
    <source>
        <dbReference type="ARBA" id="ARBA00022692"/>
    </source>
</evidence>
<evidence type="ECO:0000256" key="4">
    <source>
        <dbReference type="ARBA" id="ARBA00022989"/>
    </source>
</evidence>
<sequence length="222" mass="25467">MLTKSEKSFSIIFIILLVLEITTSSFESIANFNYVAKPALLISLILFFWKQGSHIEKKIKYMIFLALVFSLLGDILLMFVNQSANFFIGGLLAFLTAHIFYVLVFLKQRNRSKNPYYFIVLMLLYGIILYYFLKDGLGSMLIPVILYMAVILSMATTAFLRQGFVVKNSFILVFIGAILFMVSDSILALNKFYQPLPYSNFSIMFTYAFAQLCIVFGLLKQR</sequence>
<dbReference type="GO" id="GO:0016787">
    <property type="term" value="F:hydrolase activity"/>
    <property type="evidence" value="ECO:0007669"/>
    <property type="project" value="TreeGrafter"/>
</dbReference>
<dbReference type="PANTHER" id="PTHR31885:SF6">
    <property type="entry name" value="GH04784P"/>
    <property type="match status" value="1"/>
</dbReference>
<accession>A0A316DJ33</accession>
<keyword evidence="5 6" id="KW-0472">Membrane</keyword>
<keyword evidence="3 6" id="KW-0812">Transmembrane</keyword>
<feature type="transmembrane region" description="Helical" evidence="6">
    <location>
        <begin position="139"/>
        <end position="160"/>
    </location>
</feature>
<dbReference type="GO" id="GO:0016020">
    <property type="term" value="C:membrane"/>
    <property type="evidence" value="ECO:0007669"/>
    <property type="project" value="UniProtKB-SubCell"/>
</dbReference>
<name>A0A316DJ33_9FLAO</name>
<comment type="caution">
    <text evidence="7">The sequence shown here is derived from an EMBL/GenBank/DDBJ whole genome shotgun (WGS) entry which is preliminary data.</text>
</comment>
<gene>
    <name evidence="7" type="ORF">LX78_02799</name>
</gene>
<dbReference type="PANTHER" id="PTHR31885">
    <property type="entry name" value="GH04784P"/>
    <property type="match status" value="1"/>
</dbReference>
<feature type="transmembrane region" description="Helical" evidence="6">
    <location>
        <begin position="61"/>
        <end position="80"/>
    </location>
</feature>
<proteinExistence type="inferred from homology"/>
<dbReference type="Pfam" id="PF07947">
    <property type="entry name" value="YhhN"/>
    <property type="match status" value="1"/>
</dbReference>
<feature type="transmembrane region" description="Helical" evidence="6">
    <location>
        <begin position="201"/>
        <end position="219"/>
    </location>
</feature>
<comment type="similarity">
    <text evidence="2">Belongs to the TMEM86 family.</text>
</comment>
<keyword evidence="8" id="KW-1185">Reference proteome</keyword>
<organism evidence="7 8">
    <name type="scientific">Xanthomarina spongicola</name>
    <dbReference type="NCBI Taxonomy" id="570520"/>
    <lineage>
        <taxon>Bacteria</taxon>
        <taxon>Pseudomonadati</taxon>
        <taxon>Bacteroidota</taxon>
        <taxon>Flavobacteriia</taxon>
        <taxon>Flavobacteriales</taxon>
        <taxon>Flavobacteriaceae</taxon>
        <taxon>Xanthomarina</taxon>
    </lineage>
</organism>
<dbReference type="EMBL" id="QGGP01000010">
    <property type="protein sequence ID" value="PWK17259.1"/>
    <property type="molecule type" value="Genomic_DNA"/>
</dbReference>
<feature type="transmembrane region" description="Helical" evidence="6">
    <location>
        <begin position="169"/>
        <end position="189"/>
    </location>
</feature>
<reference evidence="7 8" key="1">
    <citation type="submission" date="2018-05" db="EMBL/GenBank/DDBJ databases">
        <title>Genomic Encyclopedia of Archaeal and Bacterial Type Strains, Phase II (KMG-II): from individual species to whole genera.</title>
        <authorList>
            <person name="Goeker M."/>
        </authorList>
    </citation>
    <scope>NUCLEOTIDE SEQUENCE [LARGE SCALE GENOMIC DNA]</scope>
    <source>
        <strain evidence="7 8">DSM 22637</strain>
    </source>
</reference>
<dbReference type="InterPro" id="IPR012506">
    <property type="entry name" value="TMEM86B-like"/>
</dbReference>
<dbReference type="OrthoDB" id="5651790at2"/>
<feature type="transmembrane region" description="Helical" evidence="6">
    <location>
        <begin position="32"/>
        <end position="49"/>
    </location>
</feature>
<evidence type="ECO:0000256" key="1">
    <source>
        <dbReference type="ARBA" id="ARBA00004141"/>
    </source>
</evidence>
<feature type="transmembrane region" description="Helical" evidence="6">
    <location>
        <begin position="9"/>
        <end position="26"/>
    </location>
</feature>
<evidence type="ECO:0000313" key="7">
    <source>
        <dbReference type="EMBL" id="PWK17259.1"/>
    </source>
</evidence>
<evidence type="ECO:0000256" key="6">
    <source>
        <dbReference type="SAM" id="Phobius"/>
    </source>
</evidence>
<feature type="transmembrane region" description="Helical" evidence="6">
    <location>
        <begin position="116"/>
        <end position="133"/>
    </location>
</feature>
<keyword evidence="4 6" id="KW-1133">Transmembrane helix</keyword>
<dbReference type="RefSeq" id="WP_109683381.1">
    <property type="nucleotide sequence ID" value="NZ_QGGP01000010.1"/>
</dbReference>
<protein>
    <submittedName>
        <fullName evidence="7">Putative membrane protein YhhN</fullName>
    </submittedName>
</protein>